<comment type="caution">
    <text evidence="2">The sequence shown here is derived from an EMBL/GenBank/DDBJ whole genome shotgun (WGS) entry which is preliminary data.</text>
</comment>
<name>A0A9W6MMK2_9PROT</name>
<protein>
    <submittedName>
        <fullName evidence="2">Uncharacterized protein</fullName>
    </submittedName>
</protein>
<dbReference type="RefSeq" id="WP_271185481.1">
    <property type="nucleotide sequence ID" value="NZ_BSFE01000001.1"/>
</dbReference>
<sequence length="138" mass="14500">MLFIVLAGSVVGITAMVVLNMWLGLSEPARLRDLEDAVARLDTDSVGYEAGEGGLVTPDGLSALIPSRDGHTIGLLVARGSDFVIRYLGPGSVRAAEADADGSLLLRLNDFAFAPARLNFSSADQAQSWADRLNALKG</sequence>
<evidence type="ECO:0000313" key="2">
    <source>
        <dbReference type="EMBL" id="GLK51088.1"/>
    </source>
</evidence>
<keyword evidence="1" id="KW-0472">Membrane</keyword>
<evidence type="ECO:0000256" key="1">
    <source>
        <dbReference type="SAM" id="Phobius"/>
    </source>
</evidence>
<keyword evidence="3" id="KW-1185">Reference proteome</keyword>
<feature type="transmembrane region" description="Helical" evidence="1">
    <location>
        <begin position="6"/>
        <end position="25"/>
    </location>
</feature>
<organism evidence="2 3">
    <name type="scientific">Maricaulis virginensis</name>
    <dbReference type="NCBI Taxonomy" id="144022"/>
    <lineage>
        <taxon>Bacteria</taxon>
        <taxon>Pseudomonadati</taxon>
        <taxon>Pseudomonadota</taxon>
        <taxon>Alphaproteobacteria</taxon>
        <taxon>Maricaulales</taxon>
        <taxon>Maricaulaceae</taxon>
        <taxon>Maricaulis</taxon>
    </lineage>
</organism>
<proteinExistence type="predicted"/>
<evidence type="ECO:0000313" key="3">
    <source>
        <dbReference type="Proteomes" id="UP001143486"/>
    </source>
</evidence>
<reference evidence="2" key="1">
    <citation type="journal article" date="2014" name="Int. J. Syst. Evol. Microbiol.">
        <title>Complete genome sequence of Corynebacterium casei LMG S-19264T (=DSM 44701T), isolated from a smear-ripened cheese.</title>
        <authorList>
            <consortium name="US DOE Joint Genome Institute (JGI-PGF)"/>
            <person name="Walter F."/>
            <person name="Albersmeier A."/>
            <person name="Kalinowski J."/>
            <person name="Ruckert C."/>
        </authorList>
    </citation>
    <scope>NUCLEOTIDE SEQUENCE</scope>
    <source>
        <strain evidence="2">VKM B-1513</strain>
    </source>
</reference>
<gene>
    <name evidence="2" type="ORF">GCM10017621_05960</name>
</gene>
<dbReference type="AlphaFoldDB" id="A0A9W6MMK2"/>
<accession>A0A9W6MMK2</accession>
<keyword evidence="1" id="KW-0812">Transmembrane</keyword>
<keyword evidence="1" id="KW-1133">Transmembrane helix</keyword>
<dbReference type="EMBL" id="BSFE01000001">
    <property type="protein sequence ID" value="GLK51088.1"/>
    <property type="molecule type" value="Genomic_DNA"/>
</dbReference>
<dbReference type="Proteomes" id="UP001143486">
    <property type="component" value="Unassembled WGS sequence"/>
</dbReference>
<reference evidence="2" key="2">
    <citation type="submission" date="2023-01" db="EMBL/GenBank/DDBJ databases">
        <authorList>
            <person name="Sun Q."/>
            <person name="Evtushenko L."/>
        </authorList>
    </citation>
    <scope>NUCLEOTIDE SEQUENCE</scope>
    <source>
        <strain evidence="2">VKM B-1513</strain>
    </source>
</reference>